<organism evidence="4 5">
    <name type="scientific">Clathrus columnatus</name>
    <dbReference type="NCBI Taxonomy" id="1419009"/>
    <lineage>
        <taxon>Eukaryota</taxon>
        <taxon>Fungi</taxon>
        <taxon>Dikarya</taxon>
        <taxon>Basidiomycota</taxon>
        <taxon>Agaricomycotina</taxon>
        <taxon>Agaricomycetes</taxon>
        <taxon>Phallomycetidae</taxon>
        <taxon>Phallales</taxon>
        <taxon>Clathraceae</taxon>
        <taxon>Clathrus</taxon>
    </lineage>
</organism>
<dbReference type="GO" id="GO:0006310">
    <property type="term" value="P:DNA recombination"/>
    <property type="evidence" value="ECO:0007669"/>
    <property type="project" value="InterPro"/>
</dbReference>
<dbReference type="GO" id="GO:0006281">
    <property type="term" value="P:DNA repair"/>
    <property type="evidence" value="ECO:0007669"/>
    <property type="project" value="InterPro"/>
</dbReference>
<gene>
    <name evidence="4" type="ORF">Clacol_009248</name>
</gene>
<protein>
    <submittedName>
        <fullName evidence="4">Uncharacterized protein</fullName>
    </submittedName>
</protein>
<reference evidence="4" key="1">
    <citation type="submission" date="2021-10" db="EMBL/GenBank/DDBJ databases">
        <title>De novo Genome Assembly of Clathrus columnatus (Basidiomycota, Fungi) Using Illumina and Nanopore Sequence Data.</title>
        <authorList>
            <person name="Ogiso-Tanaka E."/>
            <person name="Itagaki H."/>
            <person name="Hosoya T."/>
            <person name="Hosaka K."/>
        </authorList>
    </citation>
    <scope>NUCLEOTIDE SEQUENCE</scope>
    <source>
        <strain evidence="4">MO-923</strain>
    </source>
</reference>
<dbReference type="AlphaFoldDB" id="A0AAV5APL1"/>
<dbReference type="Gene3D" id="2.40.50.140">
    <property type="entry name" value="Nucleic acid-binding proteins"/>
    <property type="match status" value="1"/>
</dbReference>
<dbReference type="InterPro" id="IPR013970">
    <property type="entry name" value="Rfa2"/>
</dbReference>
<dbReference type="EMBL" id="BPWL01000010">
    <property type="protein sequence ID" value="GJJ14978.1"/>
    <property type="molecule type" value="Genomic_DNA"/>
</dbReference>
<name>A0AAV5APL1_9AGAM</name>
<comment type="subcellular location">
    <subcellularLocation>
        <location evidence="1">Nucleus</location>
    </subcellularLocation>
</comment>
<evidence type="ECO:0000313" key="4">
    <source>
        <dbReference type="EMBL" id="GJJ14978.1"/>
    </source>
</evidence>
<dbReference type="GO" id="GO:0006260">
    <property type="term" value="P:DNA replication"/>
    <property type="evidence" value="ECO:0007669"/>
    <property type="project" value="InterPro"/>
</dbReference>
<evidence type="ECO:0000256" key="2">
    <source>
        <dbReference type="ARBA" id="ARBA00009761"/>
    </source>
</evidence>
<accession>A0AAV5APL1</accession>
<comment type="caution">
    <text evidence="4">The sequence shown here is derived from an EMBL/GenBank/DDBJ whole genome shotgun (WGS) entry which is preliminary data.</text>
</comment>
<dbReference type="GO" id="GO:0031981">
    <property type="term" value="C:nuclear lumen"/>
    <property type="evidence" value="ECO:0007669"/>
    <property type="project" value="UniProtKB-ARBA"/>
</dbReference>
<proteinExistence type="inferred from homology"/>
<keyword evidence="5" id="KW-1185">Reference proteome</keyword>
<keyword evidence="3" id="KW-0539">Nucleus</keyword>
<dbReference type="GO" id="GO:0003677">
    <property type="term" value="F:DNA binding"/>
    <property type="evidence" value="ECO:0007669"/>
    <property type="project" value="InterPro"/>
</dbReference>
<dbReference type="InterPro" id="IPR012340">
    <property type="entry name" value="NA-bd_OB-fold"/>
</dbReference>
<evidence type="ECO:0000256" key="3">
    <source>
        <dbReference type="ARBA" id="ARBA00023242"/>
    </source>
</evidence>
<comment type="similarity">
    <text evidence="2">Belongs to the replication factor A protein 3 family.</text>
</comment>
<evidence type="ECO:0000256" key="1">
    <source>
        <dbReference type="ARBA" id="ARBA00004123"/>
    </source>
</evidence>
<dbReference type="Proteomes" id="UP001050691">
    <property type="component" value="Unassembled WGS sequence"/>
</dbReference>
<dbReference type="Pfam" id="PF08661">
    <property type="entry name" value="Rep_fac-A_3"/>
    <property type="match status" value="1"/>
</dbReference>
<sequence>MSNLQSPHTNSAGLAKYRGRNVRLWAKVLKFQEETAIVQASDGGEVKVKMLLRVEFYIFLHAFSIPN</sequence>
<evidence type="ECO:0000313" key="5">
    <source>
        <dbReference type="Proteomes" id="UP001050691"/>
    </source>
</evidence>